<reference evidence="1" key="1">
    <citation type="submission" date="2021-02" db="EMBL/GenBank/DDBJ databases">
        <authorList>
            <person name="Dougan E. K."/>
            <person name="Rhodes N."/>
            <person name="Thang M."/>
            <person name="Chan C."/>
        </authorList>
    </citation>
    <scope>NUCLEOTIDE SEQUENCE</scope>
</reference>
<protein>
    <submittedName>
        <fullName evidence="1">DED1 protein</fullName>
    </submittedName>
</protein>
<organism evidence="1 2">
    <name type="scientific">Symbiodinium necroappetens</name>
    <dbReference type="NCBI Taxonomy" id="1628268"/>
    <lineage>
        <taxon>Eukaryota</taxon>
        <taxon>Sar</taxon>
        <taxon>Alveolata</taxon>
        <taxon>Dinophyceae</taxon>
        <taxon>Suessiales</taxon>
        <taxon>Symbiodiniaceae</taxon>
        <taxon>Symbiodinium</taxon>
    </lineage>
</organism>
<dbReference type="OrthoDB" id="10386463at2759"/>
<accession>A0A812L7F9</accession>
<dbReference type="AlphaFoldDB" id="A0A812L7F9"/>
<comment type="caution">
    <text evidence="1">The sequence shown here is derived from an EMBL/GenBank/DDBJ whole genome shotgun (WGS) entry which is preliminary data.</text>
</comment>
<gene>
    <name evidence="1" type="primary">DED1</name>
    <name evidence="1" type="ORF">SNEC2469_LOCUS4508</name>
</gene>
<evidence type="ECO:0000313" key="1">
    <source>
        <dbReference type="EMBL" id="CAE7242501.1"/>
    </source>
</evidence>
<name>A0A812L7F9_9DINO</name>
<keyword evidence="2" id="KW-1185">Reference proteome</keyword>
<proteinExistence type="predicted"/>
<dbReference type="EMBL" id="CAJNJA010009031">
    <property type="protein sequence ID" value="CAE7242501.1"/>
    <property type="molecule type" value="Genomic_DNA"/>
</dbReference>
<evidence type="ECO:0000313" key="2">
    <source>
        <dbReference type="Proteomes" id="UP000601435"/>
    </source>
</evidence>
<dbReference type="Proteomes" id="UP000601435">
    <property type="component" value="Unassembled WGS sequence"/>
</dbReference>
<sequence>MGRMVLTYPLRDSHMDLDEDDIKVEMSCWQLLVSRKDGKGKLSDLCKEVYDDILRDLSWWKVDKAESNPQDKALIIYLAKARHRSWASPWYPGALNPHKKSIFGWTERQAPKGVLKGLKIDVESFKNIEPGEPEDWNHEISTAMTPEQICTGITVSESESLVQLVIHLDEEALESATARVPLEEVFAADISAEMLSVYLRGDSFSICAGRFSGKVVPEKSNWQISSVRRKSLPEGCTVKSPAFYNPALRIILSKAKESFGNWDEVFQEFQCCSFGLPRDRIEWDERVRRCSVLSPGCPNNRVGKAQRARDLLKKVETSQDLLLNRVILLFHLEDKLLQLCDTHKLHLHDLFSMRVRSPLHFHASRYICL</sequence>